<dbReference type="GO" id="GO:0005829">
    <property type="term" value="C:cytosol"/>
    <property type="evidence" value="ECO:0007669"/>
    <property type="project" value="TreeGrafter"/>
</dbReference>
<keyword evidence="8" id="KW-0966">Cell projection</keyword>
<keyword evidence="8" id="KW-0969">Cilium</keyword>
<evidence type="ECO:0000259" key="5">
    <source>
        <dbReference type="Pfam" id="PF00460"/>
    </source>
</evidence>
<gene>
    <name evidence="8" type="ORF">SAMN05444401_1106</name>
</gene>
<dbReference type="SUPFAM" id="SSF117143">
    <property type="entry name" value="Flagellar hook protein flgE"/>
    <property type="match status" value="2"/>
</dbReference>
<dbReference type="EMBL" id="FQZO01000001">
    <property type="protein sequence ID" value="SHI59775.1"/>
    <property type="molecule type" value="Genomic_DNA"/>
</dbReference>
<evidence type="ECO:0000313" key="8">
    <source>
        <dbReference type="EMBL" id="SHI59775.1"/>
    </source>
</evidence>
<dbReference type="InterPro" id="IPR053967">
    <property type="entry name" value="LlgE_F_G-like_D1"/>
</dbReference>
<protein>
    <recommendedName>
        <fullName evidence="4">Flagellar hook protein FlgE</fullName>
    </recommendedName>
</protein>
<evidence type="ECO:0000256" key="2">
    <source>
        <dbReference type="ARBA" id="ARBA00009677"/>
    </source>
</evidence>
<dbReference type="Proteomes" id="UP000184080">
    <property type="component" value="Unassembled WGS sequence"/>
</dbReference>
<evidence type="ECO:0000256" key="3">
    <source>
        <dbReference type="ARBA" id="ARBA00023143"/>
    </source>
</evidence>
<dbReference type="GO" id="GO:0071978">
    <property type="term" value="P:bacterial-type flagellum-dependent swarming motility"/>
    <property type="evidence" value="ECO:0007669"/>
    <property type="project" value="TreeGrafter"/>
</dbReference>
<dbReference type="Pfam" id="PF00460">
    <property type="entry name" value="Flg_bb_rod"/>
    <property type="match status" value="1"/>
</dbReference>
<sequence length="762" mass="80739">MFRGMFSGISGMKANQTKLDVIGNNISNVGTTAFKSSRARFQDMLSQSYSDAMAPAQNIGGINPSQVGLGVQLAAIDTVMKQGMMQPTGRNLDFALDGDGFFMVAKGPKVFGDGTIQVNHRPGTHNVIPQSLQTSGMELNYSRDGSFTLDEEGNLLTGDGYRILGYSLSNDVTSVPATAKSPNVVSTGGFNFRFGAGAALNGYRVVVGAVGPQTPASADVDKATRTITVNGDFSTEGALTSDQLESAVNRALNSAGIGQTMYVTGKASVINGMFSERVKGGSDAQRPGSVNFAGFNIKFGEGDALNQYVIELGKFDDTTFSADISADKKIKINGNFKGGAALSSNELRDIINKALQDKGITQKVTEVTGTQLTFPKLSDKVVPNADPTKAPGNLTVAGFSFEFPSNKYNDVEIVFESINEEPLDVTVDLDTAKKITIKGDFVKGGITPETLKAAINAKITDVGNQISKISGKFSLSSGLVSNTIEGGTALAKPGIVNAAGLEFDFENGASLNDYIIQIGKISAGTQTSSEIDATNKRIIINMDLVSPNGTTNTAIQNAINKALENKGINQRLTVKGVPTQVYDTESLITDGGTPVQSIDNNGELNYVDGTKDLKSYDGNLKCLRIPEKVRIPGTDDYLRVKTFTISKEGVVNAVLEDGRVAALGQIATVSFKNSVGLTKLGKNIYQQSVNSGDPILRSGVGTLGEDNSKGYGDILQGMLEMSNVDLAEQFTEMIITNRAFQASGKMITTGDEILQDIINLKR</sequence>
<dbReference type="GO" id="GO:0009425">
    <property type="term" value="C:bacterial-type flagellum basal body"/>
    <property type="evidence" value="ECO:0007669"/>
    <property type="project" value="UniProtKB-SubCell"/>
</dbReference>
<dbReference type="GO" id="GO:0009424">
    <property type="term" value="C:bacterial-type flagellum hook"/>
    <property type="evidence" value="ECO:0007669"/>
    <property type="project" value="TreeGrafter"/>
</dbReference>
<dbReference type="InterPro" id="IPR037925">
    <property type="entry name" value="FlgE/F/G-like"/>
</dbReference>
<dbReference type="NCBIfam" id="TIGR03506">
    <property type="entry name" value="FlgEFG_subfam"/>
    <property type="match status" value="2"/>
</dbReference>
<evidence type="ECO:0000256" key="1">
    <source>
        <dbReference type="ARBA" id="ARBA00004117"/>
    </source>
</evidence>
<evidence type="ECO:0000256" key="4">
    <source>
        <dbReference type="RuleBase" id="RU362116"/>
    </source>
</evidence>
<feature type="domain" description="Flagellar basal-body/hook protein C-terminal" evidence="6">
    <location>
        <begin position="716"/>
        <end position="760"/>
    </location>
</feature>
<proteinExistence type="inferred from homology"/>
<accession>A0A1M6CFH0</accession>
<dbReference type="InterPro" id="IPR020013">
    <property type="entry name" value="Flagellar_FlgE/F/G"/>
</dbReference>
<evidence type="ECO:0000313" key="9">
    <source>
        <dbReference type="Proteomes" id="UP000184080"/>
    </source>
</evidence>
<evidence type="ECO:0000259" key="6">
    <source>
        <dbReference type="Pfam" id="PF06429"/>
    </source>
</evidence>
<dbReference type="AlphaFoldDB" id="A0A1M6CFH0"/>
<keyword evidence="9" id="KW-1185">Reference proteome</keyword>
<reference evidence="8 9" key="1">
    <citation type="submission" date="2016-11" db="EMBL/GenBank/DDBJ databases">
        <authorList>
            <person name="Jaros S."/>
            <person name="Januszkiewicz K."/>
            <person name="Wedrychowicz H."/>
        </authorList>
    </citation>
    <scope>NUCLEOTIDE SEQUENCE [LARGE SCALE GENOMIC DNA]</scope>
    <source>
        <strain evidence="8 9">DSM 21864</strain>
    </source>
</reference>
<dbReference type="OrthoDB" id="9804559at2"/>
<dbReference type="Pfam" id="PF06429">
    <property type="entry name" value="Flg_bbr_C"/>
    <property type="match status" value="1"/>
</dbReference>
<keyword evidence="3 4" id="KW-0975">Bacterial flagellum</keyword>
<keyword evidence="8" id="KW-0282">Flagellum</keyword>
<organism evidence="8 9">
    <name type="scientific">Clostridium amylolyticum</name>
    <dbReference type="NCBI Taxonomy" id="1121298"/>
    <lineage>
        <taxon>Bacteria</taxon>
        <taxon>Bacillati</taxon>
        <taxon>Bacillota</taxon>
        <taxon>Clostridia</taxon>
        <taxon>Eubacteriales</taxon>
        <taxon>Clostridiaceae</taxon>
        <taxon>Clostridium</taxon>
    </lineage>
</organism>
<dbReference type="Pfam" id="PF22692">
    <property type="entry name" value="LlgE_F_G_D1"/>
    <property type="match status" value="1"/>
</dbReference>
<dbReference type="PANTHER" id="PTHR30435">
    <property type="entry name" value="FLAGELLAR PROTEIN"/>
    <property type="match status" value="1"/>
</dbReference>
<comment type="function">
    <text evidence="4">A flexible structure which links the flagellar filament to the drive apparatus in the basal body.</text>
</comment>
<feature type="domain" description="Flagellar hook protein FlgE/F/G-like D1" evidence="7">
    <location>
        <begin position="138"/>
        <end position="188"/>
    </location>
</feature>
<evidence type="ECO:0000259" key="7">
    <source>
        <dbReference type="Pfam" id="PF22692"/>
    </source>
</evidence>
<dbReference type="InterPro" id="IPR001444">
    <property type="entry name" value="Flag_bb_rod_N"/>
</dbReference>
<dbReference type="InterPro" id="IPR010930">
    <property type="entry name" value="Flg_bb/hook_C_dom"/>
</dbReference>
<name>A0A1M6CFH0_9CLOT</name>
<dbReference type="PANTHER" id="PTHR30435:SF1">
    <property type="entry name" value="FLAGELLAR HOOK PROTEIN FLGE"/>
    <property type="match status" value="1"/>
</dbReference>
<feature type="domain" description="Flagellar basal body rod protein N-terminal" evidence="5">
    <location>
        <begin position="8"/>
        <end position="35"/>
    </location>
</feature>
<comment type="similarity">
    <text evidence="2 4">Belongs to the flagella basal body rod proteins family.</text>
</comment>
<dbReference type="STRING" id="1121298.SAMN05444401_1106"/>
<comment type="subcellular location">
    <subcellularLocation>
        <location evidence="1 4">Bacterial flagellum basal body</location>
    </subcellularLocation>
</comment>